<keyword evidence="1" id="KW-0436">Ligase</keyword>
<organism evidence="1 2">
    <name type="scientific">Candidatus Phosphoribacter hodrii</name>
    <dbReference type="NCBI Taxonomy" id="2953743"/>
    <lineage>
        <taxon>Bacteria</taxon>
        <taxon>Bacillati</taxon>
        <taxon>Actinomycetota</taxon>
        <taxon>Actinomycetes</taxon>
        <taxon>Micrococcales</taxon>
        <taxon>Dermatophilaceae</taxon>
        <taxon>Candidatus Phosphoribacter</taxon>
    </lineage>
</organism>
<proteinExistence type="predicted"/>
<dbReference type="Proteomes" id="UP000718281">
    <property type="component" value="Unassembled WGS sequence"/>
</dbReference>
<dbReference type="AlphaFoldDB" id="A0A934X5T3"/>
<dbReference type="Gene3D" id="3.90.1140.10">
    <property type="entry name" value="Cyclic phosphodiesterase"/>
    <property type="match status" value="1"/>
</dbReference>
<evidence type="ECO:0000313" key="1">
    <source>
        <dbReference type="EMBL" id="MBK6301691.1"/>
    </source>
</evidence>
<name>A0A934X5T3_9MICO</name>
<comment type="caution">
    <text evidence="1">The sequence shown here is derived from an EMBL/GenBank/DDBJ whole genome shotgun (WGS) entry which is preliminary data.</text>
</comment>
<dbReference type="GO" id="GO:0016874">
    <property type="term" value="F:ligase activity"/>
    <property type="evidence" value="ECO:0007669"/>
    <property type="project" value="UniProtKB-KW"/>
</dbReference>
<evidence type="ECO:0000313" key="2">
    <source>
        <dbReference type="Proteomes" id="UP000718281"/>
    </source>
</evidence>
<gene>
    <name evidence="1" type="ORF">IPF40_11825</name>
</gene>
<dbReference type="EMBL" id="JADIXZ010000005">
    <property type="protein sequence ID" value="MBK6301691.1"/>
    <property type="molecule type" value="Genomic_DNA"/>
</dbReference>
<dbReference type="SUPFAM" id="SSF55144">
    <property type="entry name" value="LigT-like"/>
    <property type="match status" value="1"/>
</dbReference>
<reference evidence="1 2" key="1">
    <citation type="submission" date="2020-10" db="EMBL/GenBank/DDBJ databases">
        <title>Connecting structure to function with the recovery of over 1000 high-quality activated sludge metagenome-assembled genomes encoding full-length rRNA genes using long-read sequencing.</title>
        <authorList>
            <person name="Singleton C.M."/>
            <person name="Petriglieri F."/>
            <person name="Kristensen J.M."/>
            <person name="Kirkegaard R.H."/>
            <person name="Michaelsen T.Y."/>
            <person name="Andersen M.H."/>
            <person name="Karst S.M."/>
            <person name="Dueholm M.S."/>
            <person name="Nielsen P.H."/>
            <person name="Albertsen M."/>
        </authorList>
    </citation>
    <scope>NUCLEOTIDE SEQUENCE [LARGE SCALE GENOMIC DNA]</scope>
    <source>
        <strain evidence="1">AalE_18-Q3-R2-46_BAT3C.188</strain>
    </source>
</reference>
<protein>
    <submittedName>
        <fullName evidence="1">2'-5' RNA ligase family protein</fullName>
    </submittedName>
</protein>
<dbReference type="Pfam" id="PF13563">
    <property type="entry name" value="2_5_RNA_ligase2"/>
    <property type="match status" value="1"/>
</dbReference>
<sequence>MTGPVSPTGPPTTAGHSVLVVPIPALETLVAARHAHYDRDYVSADPTFAHAHVTILGPWLTQADLADPVRANAALTAVRDIASATRGFDIDFAHVDTFPNGIIHLVPEPAEPFAALTAAVYREFPAYPPYAGQFGVVQPHLTLDAVGAGVTEAVVRGWVADLLPLRVRADRLHVSWYEAGRCQTLAAFPFGR</sequence>
<accession>A0A934X5T3</accession>
<dbReference type="InterPro" id="IPR009097">
    <property type="entry name" value="Cyclic_Pdiesterase"/>
</dbReference>